<dbReference type="PANTHER" id="PTHR22958:SF23">
    <property type="entry name" value="DEPENDENT KINASE INHIBITOR PHO81, PUTATIVE (AFU_ORTHOLOGUE AFUA_4G06020)-RELATED"/>
    <property type="match status" value="1"/>
</dbReference>
<dbReference type="InterPro" id="IPR030395">
    <property type="entry name" value="GP_PDE_dom"/>
</dbReference>
<keyword evidence="1" id="KW-0378">Hydrolase</keyword>
<dbReference type="PROSITE" id="PS51704">
    <property type="entry name" value="GP_PDE"/>
    <property type="match status" value="1"/>
</dbReference>
<evidence type="ECO:0000313" key="4">
    <source>
        <dbReference type="Proteomes" id="UP000443090"/>
    </source>
</evidence>
<dbReference type="InterPro" id="IPR051578">
    <property type="entry name" value="GDPD"/>
</dbReference>
<reference evidence="3 4" key="1">
    <citation type="submission" date="2018-05" db="EMBL/GenBank/DDBJ databases">
        <title>Genome sequencing and assembly of the regulated plant pathogen Lachnellula willkommii and related sister species for the development of diagnostic species identification markers.</title>
        <authorList>
            <person name="Giroux E."/>
            <person name="Bilodeau G."/>
        </authorList>
    </citation>
    <scope>NUCLEOTIDE SEQUENCE [LARGE SCALE GENOMIC DNA]</scope>
    <source>
        <strain evidence="3 4">CBS 160.35</strain>
    </source>
</reference>
<dbReference type="GO" id="GO:0047389">
    <property type="term" value="F:glycerophosphocholine phosphodiesterase activity"/>
    <property type="evidence" value="ECO:0007669"/>
    <property type="project" value="TreeGrafter"/>
</dbReference>
<proteinExistence type="predicted"/>
<evidence type="ECO:0000259" key="2">
    <source>
        <dbReference type="PROSITE" id="PS51704"/>
    </source>
</evidence>
<name>A0A8H8S564_9HELO</name>
<keyword evidence="4" id="KW-1185">Reference proteome</keyword>
<protein>
    <submittedName>
        <fullName evidence="3">Ankyrin repeat protein</fullName>
    </submittedName>
</protein>
<dbReference type="Gene3D" id="3.20.20.190">
    <property type="entry name" value="Phosphatidylinositol (PI) phosphodiesterase"/>
    <property type="match status" value="1"/>
</dbReference>
<dbReference type="PANTHER" id="PTHR22958">
    <property type="entry name" value="GLYCEROPHOSPHORYL DIESTER PHOSPHODIESTERASE"/>
    <property type="match status" value="1"/>
</dbReference>
<dbReference type="Proteomes" id="UP000443090">
    <property type="component" value="Unassembled WGS sequence"/>
</dbReference>
<comment type="caution">
    <text evidence="3">The sequence shown here is derived from an EMBL/GenBank/DDBJ whole genome shotgun (WGS) entry which is preliminary data.</text>
</comment>
<gene>
    <name evidence="3" type="primary">nuc-2_0</name>
    <name evidence="3" type="ORF">LOCC1_G000933</name>
</gene>
<feature type="domain" description="GP-PDE" evidence="2">
    <location>
        <begin position="1"/>
        <end position="190"/>
    </location>
</feature>
<dbReference type="EMBL" id="QGMI01000049">
    <property type="protein sequence ID" value="TVY48385.1"/>
    <property type="molecule type" value="Genomic_DNA"/>
</dbReference>
<dbReference type="OrthoDB" id="1577640at2759"/>
<evidence type="ECO:0000313" key="3">
    <source>
        <dbReference type="EMBL" id="TVY48385.1"/>
    </source>
</evidence>
<dbReference type="AlphaFoldDB" id="A0A8H8S564"/>
<accession>A0A8H8S564</accession>
<dbReference type="InterPro" id="IPR017946">
    <property type="entry name" value="PLC-like_Pdiesterase_TIM-brl"/>
</dbReference>
<organism evidence="3 4">
    <name type="scientific">Lachnellula occidentalis</name>
    <dbReference type="NCBI Taxonomy" id="215460"/>
    <lineage>
        <taxon>Eukaryota</taxon>
        <taxon>Fungi</taxon>
        <taxon>Dikarya</taxon>
        <taxon>Ascomycota</taxon>
        <taxon>Pezizomycotina</taxon>
        <taxon>Leotiomycetes</taxon>
        <taxon>Helotiales</taxon>
        <taxon>Lachnaceae</taxon>
        <taxon>Lachnellula</taxon>
    </lineage>
</organism>
<evidence type="ECO:0000256" key="1">
    <source>
        <dbReference type="ARBA" id="ARBA00022801"/>
    </source>
</evidence>
<sequence length="190" mass="21033">MYARQPSSTVPVSRRRESSSPWAYSRHQYFADAILGVVFDHARILREQNPDSIRSIVFSSYNPTVCTALNWKQPNYPVFLCNDLGHEGAKSDASNAISSSGRRTTSIKEAVRIAQDNNFMGLICVSRLLDMVPALVEAIKAQGLVLVTDKTAESESEQTNLNDPFPRLPDGIDGVLKANGVLRFNESIDM</sequence>
<dbReference type="GO" id="GO:0046475">
    <property type="term" value="P:glycerophospholipid catabolic process"/>
    <property type="evidence" value="ECO:0007669"/>
    <property type="project" value="TreeGrafter"/>
</dbReference>